<dbReference type="GO" id="GO:0000145">
    <property type="term" value="C:exocyst"/>
    <property type="evidence" value="ECO:0007669"/>
    <property type="project" value="InterPro"/>
</dbReference>
<dbReference type="GO" id="GO:0005546">
    <property type="term" value="F:phosphatidylinositol-4,5-bisphosphate binding"/>
    <property type="evidence" value="ECO:0007669"/>
    <property type="project" value="InterPro"/>
</dbReference>
<dbReference type="Proteomes" id="UP001159364">
    <property type="component" value="Linkage Group LG07"/>
</dbReference>
<dbReference type="InterPro" id="IPR004140">
    <property type="entry name" value="Exo70"/>
</dbReference>
<evidence type="ECO:0000256" key="3">
    <source>
        <dbReference type="RuleBase" id="RU365026"/>
    </source>
</evidence>
<comment type="caution">
    <text evidence="6">The sequence shown here is derived from an EMBL/GenBank/DDBJ whole genome shotgun (WGS) entry which is preliminary data.</text>
</comment>
<dbReference type="SUPFAM" id="SSF74788">
    <property type="entry name" value="Cullin repeat-like"/>
    <property type="match status" value="1"/>
</dbReference>
<dbReference type="InterPro" id="IPR046364">
    <property type="entry name" value="Exo70_C"/>
</dbReference>
<reference evidence="6 7" key="1">
    <citation type="submission" date="2021-09" db="EMBL/GenBank/DDBJ databases">
        <title>Genomic insights and catalytic innovation underlie evolution of tropane alkaloids biosynthesis.</title>
        <authorList>
            <person name="Wang Y.-J."/>
            <person name="Tian T."/>
            <person name="Huang J.-P."/>
            <person name="Huang S.-X."/>
        </authorList>
    </citation>
    <scope>NUCLEOTIDE SEQUENCE [LARGE SCALE GENOMIC DNA]</scope>
    <source>
        <strain evidence="6">KIB-2018</strain>
        <tissue evidence="6">Leaf</tissue>
    </source>
</reference>
<evidence type="ECO:0000256" key="1">
    <source>
        <dbReference type="ARBA" id="ARBA00006756"/>
    </source>
</evidence>
<keyword evidence="2 3" id="KW-0813">Transport</keyword>
<dbReference type="PANTHER" id="PTHR12542">
    <property type="entry name" value="EXOCYST COMPLEX PROTEIN EXO70"/>
    <property type="match status" value="1"/>
</dbReference>
<dbReference type="EMBL" id="JAIWQS010000007">
    <property type="protein sequence ID" value="KAJ8759865.1"/>
    <property type="molecule type" value="Genomic_DNA"/>
</dbReference>
<dbReference type="InterPro" id="IPR016159">
    <property type="entry name" value="Cullin_repeat-like_dom_sf"/>
</dbReference>
<evidence type="ECO:0000256" key="2">
    <source>
        <dbReference type="ARBA" id="ARBA00022448"/>
    </source>
</evidence>
<dbReference type="Pfam" id="PF03081">
    <property type="entry name" value="Exo70_C"/>
    <property type="match status" value="1"/>
</dbReference>
<feature type="domain" description="Exocyst complex subunit Exo70 C-terminal" evidence="5">
    <location>
        <begin position="256"/>
        <end position="617"/>
    </location>
</feature>
<gene>
    <name evidence="6" type="ORF">K2173_009966</name>
</gene>
<dbReference type="Pfam" id="PF20669">
    <property type="entry name" value="Exo70_N"/>
    <property type="match status" value="1"/>
</dbReference>
<keyword evidence="7" id="KW-1185">Reference proteome</keyword>
<name>A0AAV8SZF6_9ROSI</name>
<dbReference type="Gene3D" id="1.20.1280.170">
    <property type="entry name" value="Exocyst complex component Exo70"/>
    <property type="match status" value="1"/>
</dbReference>
<evidence type="ECO:0000313" key="7">
    <source>
        <dbReference type="Proteomes" id="UP001159364"/>
    </source>
</evidence>
<keyword evidence="3" id="KW-0653">Protein transport</keyword>
<feature type="region of interest" description="Disordered" evidence="4">
    <location>
        <begin position="416"/>
        <end position="435"/>
    </location>
</feature>
<dbReference type="GO" id="GO:0006887">
    <property type="term" value="P:exocytosis"/>
    <property type="evidence" value="ECO:0007669"/>
    <property type="project" value="UniProtKB-KW"/>
</dbReference>
<dbReference type="FunFam" id="1.20.1280.170:FF:000003">
    <property type="entry name" value="Exocyst subunit Exo70 family protein"/>
    <property type="match status" value="1"/>
</dbReference>
<organism evidence="6 7">
    <name type="scientific">Erythroxylum novogranatense</name>
    <dbReference type="NCBI Taxonomy" id="1862640"/>
    <lineage>
        <taxon>Eukaryota</taxon>
        <taxon>Viridiplantae</taxon>
        <taxon>Streptophyta</taxon>
        <taxon>Embryophyta</taxon>
        <taxon>Tracheophyta</taxon>
        <taxon>Spermatophyta</taxon>
        <taxon>Magnoliopsida</taxon>
        <taxon>eudicotyledons</taxon>
        <taxon>Gunneridae</taxon>
        <taxon>Pentapetalae</taxon>
        <taxon>rosids</taxon>
        <taxon>fabids</taxon>
        <taxon>Malpighiales</taxon>
        <taxon>Erythroxylaceae</taxon>
        <taxon>Erythroxylum</taxon>
    </lineage>
</organism>
<keyword evidence="3" id="KW-0268">Exocytosis</keyword>
<protein>
    <recommendedName>
        <fullName evidence="3">Exocyst subunit Exo70 family protein</fullName>
    </recommendedName>
</protein>
<dbReference type="AlphaFoldDB" id="A0AAV8SZF6"/>
<accession>A0AAV8SZF6</accession>
<dbReference type="GO" id="GO:0015031">
    <property type="term" value="P:protein transport"/>
    <property type="evidence" value="ECO:0007669"/>
    <property type="project" value="UniProtKB-KW"/>
</dbReference>
<comment type="function">
    <text evidence="3">Component of the exocyst complex.</text>
</comment>
<feature type="compositionally biased region" description="Polar residues" evidence="4">
    <location>
        <begin position="416"/>
        <end position="432"/>
    </location>
</feature>
<proteinExistence type="inferred from homology"/>
<sequence length="635" mass="71619">MPQSSNIDNTLMERGMSNLFLSSSKTMSTHSSFQRSSLHITLPVESFSLSMVEESIRNAESIISKWGFDSPSINKVTSLFHGHNREEAKVFLQTVKGLRQSMHLLLSEHSASHKLVTAQSLMQVAMKRLEKELYQILSAYRDQLDPESVSGRLSGGSSNWSSSFEGEDEIVFEEESKISGNGNTKSEKFKGVALSDLKAIVDCMISCGYGEECVKIYKVVRKSVLDEGLYLLEIEQFRSSKIQKKNWEDLECMINNWVHAVNVALKTLFSAEKILSDHVFSASQRIRECCFSEITKEGAMNLLKFPELVAKSKKLPERIFPLMELYEALFDHMPDIESIFSFESTSSVKLQAHSSLVKLGESVRSILSEFESTIHKDSSKTPVPGGGIHPLTRIVMSYISSLADYSTVLSNILTDSPSQGRTQLPESHFDSPTSEDNDLTPAVSLHLAWLILVLLCKIDKKSDIYKDVSLSYLFLVNNLQFIVNKVCSTRLKIQLGQDWVIKHANKVKQYALNYQTHAWNKVISTLPVRTSQELSVEEAKSCFQRFNAAFEEAYRKQTSWIVADRKLRDDLKVSIEKKIVTAYREFYDIYLVKMTGARNLEGLVRICPDDLDNYLSDLFHGASLSSTGSTCSSPR</sequence>
<evidence type="ECO:0000259" key="5">
    <source>
        <dbReference type="Pfam" id="PF03081"/>
    </source>
</evidence>
<dbReference type="PANTHER" id="PTHR12542:SF26">
    <property type="entry name" value="EXOCYST SUBUNIT EXO70 FAMILY PROTEIN"/>
    <property type="match status" value="1"/>
</dbReference>
<comment type="similarity">
    <text evidence="1 3">Belongs to the EXO70 family.</text>
</comment>
<evidence type="ECO:0000313" key="6">
    <source>
        <dbReference type="EMBL" id="KAJ8759865.1"/>
    </source>
</evidence>
<evidence type="ECO:0000256" key="4">
    <source>
        <dbReference type="SAM" id="MobiDB-lite"/>
    </source>
</evidence>